<keyword evidence="2" id="KW-1185">Reference proteome</keyword>
<proteinExistence type="predicted"/>
<dbReference type="EMBL" id="CP093033">
    <property type="protein sequence ID" value="UNF29698.1"/>
    <property type="molecule type" value="Genomic_DNA"/>
</dbReference>
<dbReference type="Pfam" id="PF22499">
    <property type="entry name" value="DUF6990"/>
    <property type="match status" value="4"/>
</dbReference>
<dbReference type="InterPro" id="IPR054259">
    <property type="entry name" value="DUF6990"/>
</dbReference>
<name>A0ABY3VWC9_9HYPH</name>
<dbReference type="Proteomes" id="UP000829580">
    <property type="component" value="Chromosome"/>
</dbReference>
<accession>A0ABY3VWC9</accession>
<organism evidence="1 2">
    <name type="scientific">Bartonella krasnovii</name>
    <dbReference type="NCBI Taxonomy" id="2267275"/>
    <lineage>
        <taxon>Bacteria</taxon>
        <taxon>Pseudomonadati</taxon>
        <taxon>Pseudomonadota</taxon>
        <taxon>Alphaproteobacteria</taxon>
        <taxon>Hyphomicrobiales</taxon>
        <taxon>Bartonellaceae</taxon>
        <taxon>Bartonella</taxon>
    </lineage>
</organism>
<evidence type="ECO:0000313" key="1">
    <source>
        <dbReference type="EMBL" id="UNF29698.1"/>
    </source>
</evidence>
<evidence type="ECO:0000313" key="2">
    <source>
        <dbReference type="Proteomes" id="UP000829580"/>
    </source>
</evidence>
<gene>
    <name evidence="1" type="ORF">MNL13_02705</name>
</gene>
<dbReference type="RefSeq" id="WP_241439329.1">
    <property type="nucleotide sequence ID" value="NZ_CP093033.1"/>
</dbReference>
<reference evidence="1 2" key="1">
    <citation type="submission" date="2022-02" db="EMBL/GenBank/DDBJ databases">
        <title>Genomic structural plasticity of rodent-associated Bartonella in nature.</title>
        <authorList>
            <person name="Sousa K.C.M."/>
            <person name="Gutierrez R."/>
            <person name="Yahalomi D."/>
            <person name="Shalit T."/>
            <person name="Markus B."/>
            <person name="Nachum-Biala Y."/>
            <person name="Hawlena H."/>
            <person name="Marcos-Hadad E."/>
            <person name="Hazkani-Covo E."/>
            <person name="Neves H.R."/>
            <person name="Covo S."/>
            <person name="Harrus S."/>
        </authorList>
    </citation>
    <scope>NUCLEOTIDE SEQUENCE [LARGE SCALE GENOMIC DNA]</scope>
    <source>
        <strain evidence="1 2">B35_1_2</strain>
    </source>
</reference>
<sequence length="859" mass="97597">MKKKDVTEILKRLGWEPHRDEVGDTFAYYHLSDRIIRILYDVVDYGEDGGKLRLSVALTTAAYCLAEEYDNGEQSRYEYGDMLISAEENFGVTAQNLSESHIEEALNRVIAWAKVQDIEQKLHEEAANHSAVAQALLGDIDALRSDKPAPQLHVPEFADYATMEWIDRLILFAQAYKNGELDDILTRKKPKQRSISLTAASRIFKTLGWIAMEPGRMFLSLPDRFIQFDFGFVRLHNNYNVRLEAEISNEEISIACRYIHYRGEYNWIRPTDIYQSFNTIGGGIFSGFGKGIDICVETLNEQELTKISERIIQWVRAQDLQASIESKTVVQKYSYDTDIVWHLACLALRGRIDILKSYKNFLEAGTISEHLDDDEVGKYVNHAVEFAEKHLKILHEREAAEAHLGPQALITFNKVAEQLKQMGWTVYRDKNYNHNAYFISKDRIINIMYSLQSDEEEPIVAFKASLSTLGFSSAHREIFYNMPQYIALKEAEEVYTVSSTALDEGKLKQICADILEWAEQQNVNQIIYDYAALSPDSELDLVARHLIALVLIGDIEKLKYYKENFRKGNPLGFVEEISKYRVDNLLTLARGYRTGFPKNAPILSLDPQITSVASQTTAVDVIEEIEETDDKDAPLTMESATALLKSLGWSTEKIDEDDHIASYQLADREVDILYNDEIVKDCPQFDSAFLISTGILSAACKFIDPTHIEDIPDIQLNFEAKGLEIFEPEVTADRLTQALDDALEWAVSAIDLSERLRSDYGRAPWQQDAKSKADDTDYALLHLGALALLGDAETLQSYQQSFAVGDHLGFGERSQRLHLERAIALAQEVSKVKQLSYALIERVAKDFTNHSVYGKKDKK</sequence>
<protein>
    <submittedName>
        <fullName evidence="1">Uncharacterized protein</fullName>
    </submittedName>
</protein>